<dbReference type="RefSeq" id="WP_076699695.1">
    <property type="nucleotide sequence ID" value="NZ_CP015093.1"/>
</dbReference>
<dbReference type="AlphaFoldDB" id="A0A1P8UU16"/>
<gene>
    <name evidence="2" type="ORF">Ga0080574_TMP2528</name>
</gene>
<sequence>MQSELKTRRRLLRLTYRRYLEADRAWTLALGEMTRWFPASARPYRASMGNPGSRIRQLYENRARAILQLQAARDKLEVAKRRLAERQRRSTARVVFLTC</sequence>
<proteinExistence type="predicted"/>
<keyword evidence="3" id="KW-1185">Reference proteome</keyword>
<evidence type="ECO:0000256" key="1">
    <source>
        <dbReference type="SAM" id="Coils"/>
    </source>
</evidence>
<dbReference type="OrthoDB" id="7866726at2"/>
<reference evidence="2 3" key="1">
    <citation type="submission" date="2016-04" db="EMBL/GenBank/DDBJ databases">
        <title>Deep-sea bacteria in the southern Pacific.</title>
        <authorList>
            <person name="Tang K."/>
        </authorList>
    </citation>
    <scope>NUCLEOTIDE SEQUENCE [LARGE SCALE GENOMIC DNA]</scope>
    <source>
        <strain evidence="2 3">JLT2014</strain>
    </source>
</reference>
<organism evidence="2 3">
    <name type="scientific">Salipiger abyssi</name>
    <dbReference type="NCBI Taxonomy" id="1250539"/>
    <lineage>
        <taxon>Bacteria</taxon>
        <taxon>Pseudomonadati</taxon>
        <taxon>Pseudomonadota</taxon>
        <taxon>Alphaproteobacteria</taxon>
        <taxon>Rhodobacterales</taxon>
        <taxon>Roseobacteraceae</taxon>
        <taxon>Salipiger</taxon>
    </lineage>
</organism>
<dbReference type="EMBL" id="CP015093">
    <property type="protein sequence ID" value="APZ52862.1"/>
    <property type="molecule type" value="Genomic_DNA"/>
</dbReference>
<feature type="coiled-coil region" evidence="1">
    <location>
        <begin position="55"/>
        <end position="89"/>
    </location>
</feature>
<accession>A0A1P8UU16</accession>
<name>A0A1P8UU16_9RHOB</name>
<evidence type="ECO:0000313" key="2">
    <source>
        <dbReference type="EMBL" id="APZ52862.1"/>
    </source>
</evidence>
<dbReference type="KEGG" id="paby:Ga0080574_TMP2528"/>
<keyword evidence="1" id="KW-0175">Coiled coil</keyword>
<dbReference type="Proteomes" id="UP000187059">
    <property type="component" value="Chromosome"/>
</dbReference>
<evidence type="ECO:0000313" key="3">
    <source>
        <dbReference type="Proteomes" id="UP000187059"/>
    </source>
</evidence>
<protein>
    <submittedName>
        <fullName evidence="2">Uncharacterized protein</fullName>
    </submittedName>
</protein>